<feature type="region of interest" description="Disordered" evidence="1">
    <location>
        <begin position="1"/>
        <end position="25"/>
    </location>
</feature>
<feature type="compositionally biased region" description="Polar residues" evidence="1">
    <location>
        <begin position="1"/>
        <end position="12"/>
    </location>
</feature>
<dbReference type="InterPro" id="IPR012296">
    <property type="entry name" value="Nuclease_put_TT1808"/>
</dbReference>
<proteinExistence type="predicted"/>
<sequence length="189" mass="20117">MEVMTSGRTPTAGSGPMTVSDLGGMPNDGRRYELIDGVLVVSPAPGTRHQSVVGKLFAILDAACPPNLAVIIAPYAVRDGDSVELQPDVLVGNVDDFTAQDLPTPPLLAVEVLSPSTALHDLNTKKAAYERLSVPSYWIIDPTAVTFTVFELEDGRYVEKATVAGSESLVVQLPYPVEVTPVDLLGPFR</sequence>
<dbReference type="STRING" id="1077974.GOEFS_022_00050"/>
<dbReference type="PANTHER" id="PTHR35400:SF3">
    <property type="entry name" value="SLL1072 PROTEIN"/>
    <property type="match status" value="1"/>
</dbReference>
<feature type="domain" description="Putative restriction endonuclease" evidence="2">
    <location>
        <begin position="25"/>
        <end position="176"/>
    </location>
</feature>
<accession>H0QWM4</accession>
<gene>
    <name evidence="3" type="ORF">GOEFS_022_00050</name>
</gene>
<evidence type="ECO:0000256" key="1">
    <source>
        <dbReference type="SAM" id="MobiDB-lite"/>
    </source>
</evidence>
<dbReference type="SUPFAM" id="SSF52980">
    <property type="entry name" value="Restriction endonuclease-like"/>
    <property type="match status" value="1"/>
</dbReference>
<dbReference type="Pfam" id="PF05685">
    <property type="entry name" value="Uma2"/>
    <property type="match status" value="1"/>
</dbReference>
<dbReference type="InterPro" id="IPR011335">
    <property type="entry name" value="Restrct_endonuc-II-like"/>
</dbReference>
<dbReference type="eggNOG" id="COG4636">
    <property type="taxonomic scope" value="Bacteria"/>
</dbReference>
<evidence type="ECO:0000313" key="4">
    <source>
        <dbReference type="Proteomes" id="UP000035034"/>
    </source>
</evidence>
<dbReference type="Gene3D" id="3.90.1570.10">
    <property type="entry name" value="tt1808, chain A"/>
    <property type="match status" value="1"/>
</dbReference>
<dbReference type="InterPro" id="IPR008538">
    <property type="entry name" value="Uma2"/>
</dbReference>
<comment type="caution">
    <text evidence="3">The sequence shown here is derived from an EMBL/GenBank/DDBJ whole genome shotgun (WGS) entry which is preliminary data.</text>
</comment>
<dbReference type="CDD" id="cd06260">
    <property type="entry name" value="DUF820-like"/>
    <property type="match status" value="1"/>
</dbReference>
<dbReference type="PANTHER" id="PTHR35400">
    <property type="entry name" value="SLR1083 PROTEIN"/>
    <property type="match status" value="1"/>
</dbReference>
<keyword evidence="4" id="KW-1185">Reference proteome</keyword>
<reference evidence="3 4" key="1">
    <citation type="submission" date="2011-12" db="EMBL/GenBank/DDBJ databases">
        <title>Whole genome shotgun sequence of Gordonia effusa NBRC 100432.</title>
        <authorList>
            <person name="Yoshida I."/>
            <person name="Takarada H."/>
            <person name="Hosoyama A."/>
            <person name="Tsuchikane K."/>
            <person name="Katsumata H."/>
            <person name="Yamazaki S."/>
            <person name="Fujita N."/>
        </authorList>
    </citation>
    <scope>NUCLEOTIDE SEQUENCE [LARGE SCALE GENOMIC DNA]</scope>
    <source>
        <strain evidence="3 4">NBRC 100432</strain>
    </source>
</reference>
<evidence type="ECO:0000313" key="3">
    <source>
        <dbReference type="EMBL" id="GAB17225.1"/>
    </source>
</evidence>
<dbReference type="AlphaFoldDB" id="H0QWM4"/>
<dbReference type="OrthoDB" id="9799703at2"/>
<name>H0QWM4_9ACTN</name>
<dbReference type="Proteomes" id="UP000035034">
    <property type="component" value="Unassembled WGS sequence"/>
</dbReference>
<protein>
    <recommendedName>
        <fullName evidence="2">Putative restriction endonuclease domain-containing protein</fullName>
    </recommendedName>
</protein>
<organism evidence="3 4">
    <name type="scientific">Gordonia effusa NBRC 100432</name>
    <dbReference type="NCBI Taxonomy" id="1077974"/>
    <lineage>
        <taxon>Bacteria</taxon>
        <taxon>Bacillati</taxon>
        <taxon>Actinomycetota</taxon>
        <taxon>Actinomycetes</taxon>
        <taxon>Mycobacteriales</taxon>
        <taxon>Gordoniaceae</taxon>
        <taxon>Gordonia</taxon>
    </lineage>
</organism>
<dbReference type="EMBL" id="BAEH01000022">
    <property type="protein sequence ID" value="GAB17225.1"/>
    <property type="molecule type" value="Genomic_DNA"/>
</dbReference>
<evidence type="ECO:0000259" key="2">
    <source>
        <dbReference type="Pfam" id="PF05685"/>
    </source>
</evidence>